<organism evidence="2 3">
    <name type="scientific">Algoriphagus lacus</name>
    <dbReference type="NCBI Taxonomy" id="2056311"/>
    <lineage>
        <taxon>Bacteria</taxon>
        <taxon>Pseudomonadati</taxon>
        <taxon>Bacteroidota</taxon>
        <taxon>Cytophagia</taxon>
        <taxon>Cytophagales</taxon>
        <taxon>Cyclobacteriaceae</taxon>
        <taxon>Algoriphagus</taxon>
    </lineage>
</organism>
<sequence length="243" mass="28479">MISFFRKIRQQLLSQNRVTRYLVYAIGEIFLVVIGILIALQINNTNESSKLRVKEAILLSEMKSNLQSDLLDLEFNISGNQKRITSNEVILSALSEKKPYHDSLKPYFGSIFGNFQLSENTASWENLKSVGLDLISDDSLRNRISYLYSTRYVYLENTEKDLDDGYQWNYFYPMVLENITMDEIWVSASPEDYEALLRNREFNEVLKMNLFIRKFQQDQYEEIQKTVVGLIAQIDRHLANLKE</sequence>
<keyword evidence="1" id="KW-0812">Transmembrane</keyword>
<dbReference type="EMBL" id="QXML01000001">
    <property type="protein sequence ID" value="RIW18263.1"/>
    <property type="molecule type" value="Genomic_DNA"/>
</dbReference>
<accession>A0A418PVZ5</accession>
<proteinExistence type="predicted"/>
<dbReference type="RefSeq" id="WP_119475742.1">
    <property type="nucleotide sequence ID" value="NZ_QXML01000001.1"/>
</dbReference>
<name>A0A418PVZ5_9BACT</name>
<protein>
    <submittedName>
        <fullName evidence="2">Uncharacterized protein</fullName>
    </submittedName>
</protein>
<evidence type="ECO:0000256" key="1">
    <source>
        <dbReference type="SAM" id="Phobius"/>
    </source>
</evidence>
<dbReference type="OrthoDB" id="822214at2"/>
<gene>
    <name evidence="2" type="ORF">D0X99_00770</name>
</gene>
<dbReference type="Proteomes" id="UP000283522">
    <property type="component" value="Unassembled WGS sequence"/>
</dbReference>
<keyword evidence="3" id="KW-1185">Reference proteome</keyword>
<feature type="transmembrane region" description="Helical" evidence="1">
    <location>
        <begin position="21"/>
        <end position="42"/>
    </location>
</feature>
<evidence type="ECO:0000313" key="2">
    <source>
        <dbReference type="EMBL" id="RIW18263.1"/>
    </source>
</evidence>
<keyword evidence="1" id="KW-0472">Membrane</keyword>
<keyword evidence="1" id="KW-1133">Transmembrane helix</keyword>
<dbReference type="Pfam" id="PF19578">
    <property type="entry name" value="DUF6090"/>
    <property type="match status" value="1"/>
</dbReference>
<dbReference type="AlphaFoldDB" id="A0A418PVZ5"/>
<comment type="caution">
    <text evidence="2">The sequence shown here is derived from an EMBL/GenBank/DDBJ whole genome shotgun (WGS) entry which is preliminary data.</text>
</comment>
<evidence type="ECO:0000313" key="3">
    <source>
        <dbReference type="Proteomes" id="UP000283522"/>
    </source>
</evidence>
<reference evidence="2 3" key="1">
    <citation type="submission" date="2018-09" db="EMBL/GenBank/DDBJ databases">
        <authorList>
            <person name="Wang X."/>
            <person name="Du Z."/>
        </authorList>
    </citation>
    <scope>NUCLEOTIDE SEQUENCE [LARGE SCALE GENOMIC DNA]</scope>
    <source>
        <strain evidence="2 3">N3</strain>
    </source>
</reference>
<dbReference type="InterPro" id="IPR045749">
    <property type="entry name" value="DUF6090"/>
</dbReference>